<dbReference type="Pfam" id="PF00282">
    <property type="entry name" value="Pyridoxal_deC"/>
    <property type="match status" value="1"/>
</dbReference>
<evidence type="ECO:0000256" key="7">
    <source>
        <dbReference type="PIRSR" id="PIRSR602129-50"/>
    </source>
</evidence>
<proteinExistence type="inferred from homology"/>
<evidence type="ECO:0000256" key="2">
    <source>
        <dbReference type="ARBA" id="ARBA00009533"/>
    </source>
</evidence>
<dbReference type="PANTHER" id="PTHR43321">
    <property type="entry name" value="GLUTAMATE DECARBOXYLASE"/>
    <property type="match status" value="1"/>
</dbReference>
<dbReference type="FunFam" id="3.40.640.10:FF:000017">
    <property type="entry name" value="Glutamate decarboxylase"/>
    <property type="match status" value="1"/>
</dbReference>
<keyword evidence="11" id="KW-1185">Reference proteome</keyword>
<keyword evidence="4 7" id="KW-0663">Pyridoxal phosphate</keyword>
<sequence>MVATLSKFRTGTPAASFYREASEALRSGANARNVHVRCAHPQVVNGKAYKSENGRGDGRPATPEARREQLRDPPPSSERQSRGPPLSEAEKEELRSEMSTLSKRVQEFAGRWDPTCEDAVDVVFASRYGQQPLPKYAISENELGKDAAYQVIADHLQMDGKPRLNLASFVTTWMEPECDKLLTEAFNKNLADLDEYPASAELEKRCVNIIARLFNAPLEENEMARGTSTIGSSEAIMLAGLAMKRRWQNRRKAAGKSIDKPNMVVGSNTHVAVEKFARYFDVDTKVINVDSDGWVMRPEDAVGACDENTIGIFAIVGTTYTGHFEDIKGMNDLLEDKNRETGWNVPIHVDGASGSFVAAFAHPELAVDFRLPWVKSINVSGHKYGLTYPGVGWAIWRTRDDLPEDLLFHVNYLGSEQATYTLNFSKGSGGVVAQYYQFIRLGHKGFKKIMDNCIANCRYLTERIEQLGAFEIISSAADIPATPLVAFRVKDPSRFNEYDFAKNLRRHGWIVPAYSLPPTGDGPTCTALRVVVREDFSRGLADWLVQDMQTLLEELNGLPSKTAMRAAKQIENMALNESDTLQISKDAVLEAHKKEGRMKDEDTDGDGRRVEKKGSHVVNKENPIC</sequence>
<feature type="modified residue" description="N6-(pyridoxal phosphate)lysine" evidence="7">
    <location>
        <position position="383"/>
    </location>
</feature>
<evidence type="ECO:0000256" key="1">
    <source>
        <dbReference type="ARBA" id="ARBA00001933"/>
    </source>
</evidence>
<accession>A0A1Y1IHB6</accession>
<dbReference type="FunFam" id="4.10.280.50:FF:000001">
    <property type="entry name" value="Glutamate decarboxylase"/>
    <property type="match status" value="1"/>
</dbReference>
<dbReference type="InterPro" id="IPR015421">
    <property type="entry name" value="PyrdxlP-dep_Trfase_major"/>
</dbReference>
<dbReference type="InterPro" id="IPR015424">
    <property type="entry name" value="PyrdxlP-dep_Trfase"/>
</dbReference>
<keyword evidence="8" id="KW-0210">Decarboxylase</keyword>
<dbReference type="GO" id="GO:0006538">
    <property type="term" value="P:L-glutamate catabolic process"/>
    <property type="evidence" value="ECO:0000318"/>
    <property type="project" value="GO_Central"/>
</dbReference>
<evidence type="ECO:0000256" key="5">
    <source>
        <dbReference type="ARBA" id="ARBA00023239"/>
    </source>
</evidence>
<protein>
    <recommendedName>
        <fullName evidence="3 8">Glutamate decarboxylase</fullName>
        <ecNumber evidence="3 8">4.1.1.15</ecNumber>
    </recommendedName>
</protein>
<organism evidence="10 11">
    <name type="scientific">Klebsormidium nitens</name>
    <name type="common">Green alga</name>
    <name type="synonym">Ulothrix nitens</name>
    <dbReference type="NCBI Taxonomy" id="105231"/>
    <lineage>
        <taxon>Eukaryota</taxon>
        <taxon>Viridiplantae</taxon>
        <taxon>Streptophyta</taxon>
        <taxon>Klebsormidiophyceae</taxon>
        <taxon>Klebsormidiales</taxon>
        <taxon>Klebsormidiaceae</taxon>
        <taxon>Klebsormidium</taxon>
    </lineage>
</organism>
<keyword evidence="5 8" id="KW-0456">Lyase</keyword>
<dbReference type="NCBIfam" id="TIGR01788">
    <property type="entry name" value="Glu-decarb-GAD"/>
    <property type="match status" value="1"/>
</dbReference>
<dbReference type="GO" id="GO:0030170">
    <property type="term" value="F:pyridoxal phosphate binding"/>
    <property type="evidence" value="ECO:0007669"/>
    <property type="project" value="InterPro"/>
</dbReference>
<dbReference type="Gene3D" id="3.90.1150.160">
    <property type="match status" value="1"/>
</dbReference>
<dbReference type="PANTHER" id="PTHR43321:SF3">
    <property type="entry name" value="GLUTAMATE DECARBOXYLASE"/>
    <property type="match status" value="1"/>
</dbReference>
<feature type="compositionally biased region" description="Basic and acidic residues" evidence="9">
    <location>
        <begin position="49"/>
        <end position="71"/>
    </location>
</feature>
<comment type="cofactor">
    <cofactor evidence="1 7 8">
        <name>pyridoxal 5'-phosphate</name>
        <dbReference type="ChEBI" id="CHEBI:597326"/>
    </cofactor>
</comment>
<evidence type="ECO:0000256" key="3">
    <source>
        <dbReference type="ARBA" id="ARBA00012421"/>
    </source>
</evidence>
<dbReference type="STRING" id="105231.A0A1Y1IHB6"/>
<dbReference type="OrthoDB" id="5152799at2759"/>
<feature type="compositionally biased region" description="Basic and acidic residues" evidence="9">
    <location>
        <begin position="593"/>
        <end position="614"/>
    </location>
</feature>
<reference evidence="10 11" key="1">
    <citation type="journal article" date="2014" name="Nat. Commun.">
        <title>Klebsormidium flaccidum genome reveals primary factors for plant terrestrial adaptation.</title>
        <authorList>
            <person name="Hori K."/>
            <person name="Maruyama F."/>
            <person name="Fujisawa T."/>
            <person name="Togashi T."/>
            <person name="Yamamoto N."/>
            <person name="Seo M."/>
            <person name="Sato S."/>
            <person name="Yamada T."/>
            <person name="Mori H."/>
            <person name="Tajima N."/>
            <person name="Moriyama T."/>
            <person name="Ikeuchi M."/>
            <person name="Watanabe M."/>
            <person name="Wada H."/>
            <person name="Kobayashi K."/>
            <person name="Saito M."/>
            <person name="Masuda T."/>
            <person name="Sasaki-Sekimoto Y."/>
            <person name="Mashiguchi K."/>
            <person name="Awai K."/>
            <person name="Shimojima M."/>
            <person name="Masuda S."/>
            <person name="Iwai M."/>
            <person name="Nobusawa T."/>
            <person name="Narise T."/>
            <person name="Kondo S."/>
            <person name="Saito H."/>
            <person name="Sato R."/>
            <person name="Murakawa M."/>
            <person name="Ihara Y."/>
            <person name="Oshima-Yamada Y."/>
            <person name="Ohtaka K."/>
            <person name="Satoh M."/>
            <person name="Sonobe K."/>
            <person name="Ishii M."/>
            <person name="Ohtani R."/>
            <person name="Kanamori-Sato M."/>
            <person name="Honoki R."/>
            <person name="Miyazaki D."/>
            <person name="Mochizuki H."/>
            <person name="Umetsu J."/>
            <person name="Higashi K."/>
            <person name="Shibata D."/>
            <person name="Kamiya Y."/>
            <person name="Sato N."/>
            <person name="Nakamura Y."/>
            <person name="Tabata S."/>
            <person name="Ida S."/>
            <person name="Kurokawa K."/>
            <person name="Ohta H."/>
        </authorList>
    </citation>
    <scope>NUCLEOTIDE SEQUENCE [LARGE SCALE GENOMIC DNA]</scope>
    <source>
        <strain evidence="10 11">NIES-2285</strain>
    </source>
</reference>
<dbReference type="GO" id="GO:0004351">
    <property type="term" value="F:glutamate decarboxylase activity"/>
    <property type="evidence" value="ECO:0000318"/>
    <property type="project" value="GO_Central"/>
</dbReference>
<evidence type="ECO:0000256" key="8">
    <source>
        <dbReference type="RuleBase" id="RU361171"/>
    </source>
</evidence>
<dbReference type="GO" id="GO:0005829">
    <property type="term" value="C:cytosol"/>
    <property type="evidence" value="ECO:0000318"/>
    <property type="project" value="GO_Central"/>
</dbReference>
<dbReference type="SUPFAM" id="SSF53383">
    <property type="entry name" value="PLP-dependent transferases"/>
    <property type="match status" value="1"/>
</dbReference>
<feature type="region of interest" description="Disordered" evidence="9">
    <location>
        <begin position="593"/>
        <end position="625"/>
    </location>
</feature>
<evidence type="ECO:0000256" key="9">
    <source>
        <dbReference type="SAM" id="MobiDB-lite"/>
    </source>
</evidence>
<dbReference type="InterPro" id="IPR010107">
    <property type="entry name" value="Glutamate_decarboxylase"/>
</dbReference>
<comment type="similarity">
    <text evidence="2 8">Belongs to the group II decarboxylase family.</text>
</comment>
<gene>
    <name evidence="10" type="ORF">KFL_005260020</name>
</gene>
<feature type="region of interest" description="Disordered" evidence="9">
    <location>
        <begin position="42"/>
        <end position="99"/>
    </location>
</feature>
<dbReference type="Proteomes" id="UP000054558">
    <property type="component" value="Unassembled WGS sequence"/>
</dbReference>
<comment type="catalytic activity">
    <reaction evidence="6 8">
        <text>L-glutamate + H(+) = 4-aminobutanoate + CO2</text>
        <dbReference type="Rhea" id="RHEA:17785"/>
        <dbReference type="ChEBI" id="CHEBI:15378"/>
        <dbReference type="ChEBI" id="CHEBI:16526"/>
        <dbReference type="ChEBI" id="CHEBI:29985"/>
        <dbReference type="ChEBI" id="CHEBI:59888"/>
        <dbReference type="EC" id="4.1.1.15"/>
    </reaction>
</comment>
<dbReference type="Gene3D" id="3.40.640.10">
    <property type="entry name" value="Type I PLP-dependent aspartate aminotransferase-like (Major domain)"/>
    <property type="match status" value="1"/>
</dbReference>
<dbReference type="EMBL" id="DF237475">
    <property type="protein sequence ID" value="GAQ89462.1"/>
    <property type="molecule type" value="Genomic_DNA"/>
</dbReference>
<evidence type="ECO:0000256" key="6">
    <source>
        <dbReference type="ARBA" id="ARBA00048868"/>
    </source>
</evidence>
<dbReference type="AlphaFoldDB" id="A0A1Y1IHB6"/>
<evidence type="ECO:0000313" key="10">
    <source>
        <dbReference type="EMBL" id="GAQ89462.1"/>
    </source>
</evidence>
<evidence type="ECO:0000256" key="4">
    <source>
        <dbReference type="ARBA" id="ARBA00022898"/>
    </source>
</evidence>
<dbReference type="EC" id="4.1.1.15" evidence="3 8"/>
<name>A0A1Y1IHB6_KLENI</name>
<evidence type="ECO:0000313" key="11">
    <source>
        <dbReference type="Proteomes" id="UP000054558"/>
    </source>
</evidence>
<dbReference type="Gene3D" id="4.10.280.50">
    <property type="match status" value="1"/>
</dbReference>
<dbReference type="InterPro" id="IPR002129">
    <property type="entry name" value="PyrdxlP-dep_de-COase"/>
</dbReference>